<protein>
    <submittedName>
        <fullName evidence="1">Uncharacterized protein</fullName>
    </submittedName>
</protein>
<dbReference type="Pfam" id="PF20126">
    <property type="entry name" value="TumE"/>
    <property type="match status" value="1"/>
</dbReference>
<keyword evidence="2" id="KW-1185">Reference proteome</keyword>
<proteinExistence type="predicted"/>
<gene>
    <name evidence="1" type="ORF">Dpo_2c03380</name>
</gene>
<dbReference type="RefSeq" id="WP_006964908.1">
    <property type="nucleotide sequence ID" value="NZ_APJX01000002.1"/>
</dbReference>
<sequence length="130" mass="15161">MFVKDYLADLTESINEYSTSGFIVISEITSDFRSDKIGIVRGKIVFVDESILFFKEYLDLRHKIDKKAYSFHYQDRNSNLIFRYDNALHKPRLAFSEHKHTGDKIIPSSIPDICAVLEEIITDHIKLFLT</sequence>
<comment type="caution">
    <text evidence="1">The sequence shown here is derived from an EMBL/GenBank/DDBJ whole genome shotgun (WGS) entry which is preliminary data.</text>
</comment>
<evidence type="ECO:0000313" key="2">
    <source>
        <dbReference type="Proteomes" id="UP000014216"/>
    </source>
</evidence>
<dbReference type="OrthoDB" id="572460at2"/>
<evidence type="ECO:0000313" key="1">
    <source>
        <dbReference type="EMBL" id="EMS80642.1"/>
    </source>
</evidence>
<dbReference type="EMBL" id="APJX01000002">
    <property type="protein sequence ID" value="EMS80642.1"/>
    <property type="molecule type" value="Genomic_DNA"/>
</dbReference>
<name>S0G6W6_9BACT</name>
<dbReference type="Proteomes" id="UP000014216">
    <property type="component" value="Unassembled WGS sequence"/>
</dbReference>
<organism evidence="1 2">
    <name type="scientific">Desulfotignum phosphitoxidans DSM 13687</name>
    <dbReference type="NCBI Taxonomy" id="1286635"/>
    <lineage>
        <taxon>Bacteria</taxon>
        <taxon>Pseudomonadati</taxon>
        <taxon>Thermodesulfobacteriota</taxon>
        <taxon>Desulfobacteria</taxon>
        <taxon>Desulfobacterales</taxon>
        <taxon>Desulfobacteraceae</taxon>
        <taxon>Desulfotignum</taxon>
    </lineage>
</organism>
<reference evidence="1 2" key="1">
    <citation type="journal article" date="2013" name="Genome Announc.">
        <title>Draft Genome Sequence of Desulfotignum phosphitoxidans DSM 13687 Strain FiPS-3.</title>
        <authorList>
            <person name="Poehlein A."/>
            <person name="Daniel R."/>
            <person name="Simeonova D.D."/>
        </authorList>
    </citation>
    <scope>NUCLEOTIDE SEQUENCE [LARGE SCALE GENOMIC DNA]</scope>
    <source>
        <strain evidence="1 2">DSM 13687</strain>
    </source>
</reference>
<dbReference type="InterPro" id="IPR045397">
    <property type="entry name" value="TumE-like"/>
</dbReference>
<accession>S0G6W6</accession>
<dbReference type="AlphaFoldDB" id="S0G6W6"/>